<dbReference type="PANTHER" id="PTHR42648">
    <property type="entry name" value="TRANSPOSASE, PUTATIVE-RELATED"/>
    <property type="match status" value="1"/>
</dbReference>
<gene>
    <name evidence="2" type="ORF">Tci_697286</name>
</gene>
<evidence type="ECO:0000259" key="1">
    <source>
        <dbReference type="PROSITE" id="PS50994"/>
    </source>
</evidence>
<dbReference type="PANTHER" id="PTHR42648:SF32">
    <property type="entry name" value="RIBONUCLEASE H-LIKE DOMAIN, GAG-PRE-INTEGRASE DOMAIN PROTEIN-RELATED"/>
    <property type="match status" value="1"/>
</dbReference>
<feature type="non-terminal residue" evidence="2">
    <location>
        <position position="1"/>
    </location>
</feature>
<dbReference type="InterPro" id="IPR036397">
    <property type="entry name" value="RNaseH_sf"/>
</dbReference>
<name>A0A699LAW9_TANCI</name>
<dbReference type="AlphaFoldDB" id="A0A699LAW9"/>
<dbReference type="PROSITE" id="PS50994">
    <property type="entry name" value="INTEGRASE"/>
    <property type="match status" value="1"/>
</dbReference>
<sequence>SSIKGAKDQGYADSRCSRHMTRNMSYLLDFKEFNEGYVTFGGGANGGRITASKDETTGLLKKFIIEIENLVDKKVKIIRCDSGTEFKNSVMNDFCTMKGIRREFSVARTLQQNSVTERRNRTLIEAAKTMLADSKLPATFWAEVVNTACYVQNRSLVVKPHNKTPYELFRGKTHALSFMKPFGCHVTILNTLDHFGKFNGKADEGARPEWLFDIDMLTKSMNYMPVITRTNSNNFASTKDRIGAGQSSMETGSTQDYIFMPLWKDGSPLFNSSLKIFDDVGSPLFGDAGMKRDEVLDKESGDSNELNFSFENLSTKYPDDLKMTGLETIATYDYSEEEANFTNLDSSIHVSPTSTTRTHKNHPLKQVIGSLNTPV</sequence>
<dbReference type="InterPro" id="IPR001584">
    <property type="entry name" value="Integrase_cat-core"/>
</dbReference>
<organism evidence="2">
    <name type="scientific">Tanacetum cinerariifolium</name>
    <name type="common">Dalmatian daisy</name>
    <name type="synonym">Chrysanthemum cinerariifolium</name>
    <dbReference type="NCBI Taxonomy" id="118510"/>
    <lineage>
        <taxon>Eukaryota</taxon>
        <taxon>Viridiplantae</taxon>
        <taxon>Streptophyta</taxon>
        <taxon>Embryophyta</taxon>
        <taxon>Tracheophyta</taxon>
        <taxon>Spermatophyta</taxon>
        <taxon>Magnoliopsida</taxon>
        <taxon>eudicotyledons</taxon>
        <taxon>Gunneridae</taxon>
        <taxon>Pentapetalae</taxon>
        <taxon>asterids</taxon>
        <taxon>campanulids</taxon>
        <taxon>Asterales</taxon>
        <taxon>Asteraceae</taxon>
        <taxon>Asteroideae</taxon>
        <taxon>Anthemideae</taxon>
        <taxon>Anthemidinae</taxon>
        <taxon>Tanacetum</taxon>
    </lineage>
</organism>
<dbReference type="GO" id="GO:0003676">
    <property type="term" value="F:nucleic acid binding"/>
    <property type="evidence" value="ECO:0007669"/>
    <property type="project" value="InterPro"/>
</dbReference>
<dbReference type="EMBL" id="BKCJ010585869">
    <property type="protein sequence ID" value="GFB25315.1"/>
    <property type="molecule type" value="Genomic_DNA"/>
</dbReference>
<comment type="caution">
    <text evidence="2">The sequence shown here is derived from an EMBL/GenBank/DDBJ whole genome shotgun (WGS) entry which is preliminary data.</text>
</comment>
<evidence type="ECO:0000313" key="2">
    <source>
        <dbReference type="EMBL" id="GFB25315.1"/>
    </source>
</evidence>
<proteinExistence type="predicted"/>
<protein>
    <submittedName>
        <fullName evidence="2">Putative ribonuclease H-like domain-containing protein</fullName>
    </submittedName>
</protein>
<reference evidence="2" key="1">
    <citation type="journal article" date="2019" name="Sci. Rep.">
        <title>Draft genome of Tanacetum cinerariifolium, the natural source of mosquito coil.</title>
        <authorList>
            <person name="Yamashiro T."/>
            <person name="Shiraishi A."/>
            <person name="Satake H."/>
            <person name="Nakayama K."/>
        </authorList>
    </citation>
    <scope>NUCLEOTIDE SEQUENCE</scope>
</reference>
<feature type="domain" description="Integrase catalytic" evidence="1">
    <location>
        <begin position="53"/>
        <end position="173"/>
    </location>
</feature>
<accession>A0A699LAW9</accession>
<dbReference type="Gene3D" id="3.30.420.10">
    <property type="entry name" value="Ribonuclease H-like superfamily/Ribonuclease H"/>
    <property type="match status" value="1"/>
</dbReference>
<dbReference type="SUPFAM" id="SSF53098">
    <property type="entry name" value="Ribonuclease H-like"/>
    <property type="match status" value="1"/>
</dbReference>
<dbReference type="InterPro" id="IPR012337">
    <property type="entry name" value="RNaseH-like_sf"/>
</dbReference>
<dbReference type="GO" id="GO:0015074">
    <property type="term" value="P:DNA integration"/>
    <property type="evidence" value="ECO:0007669"/>
    <property type="project" value="InterPro"/>
</dbReference>
<dbReference type="InterPro" id="IPR039537">
    <property type="entry name" value="Retrotran_Ty1/copia-like"/>
</dbReference>